<dbReference type="EMBL" id="JBJDOT010000046">
    <property type="protein sequence ID" value="MFK3866419.1"/>
    <property type="molecule type" value="Genomic_DNA"/>
</dbReference>
<dbReference type="Proteomes" id="UP001620262">
    <property type="component" value="Unassembled WGS sequence"/>
</dbReference>
<protein>
    <submittedName>
        <fullName evidence="1">Uncharacterized protein</fullName>
    </submittedName>
</protein>
<gene>
    <name evidence="1" type="ORF">ACI2JU_21470</name>
</gene>
<reference evidence="1 2" key="1">
    <citation type="submission" date="2024-11" db="EMBL/GenBank/DDBJ databases">
        <title>The Natural Products Discovery Center: Release of the First 8490 Sequenced Strains for Exploring Actinobacteria Biosynthetic Diversity.</title>
        <authorList>
            <person name="Kalkreuter E."/>
            <person name="Kautsar S.A."/>
            <person name="Yang D."/>
            <person name="Bader C.D."/>
            <person name="Teijaro C.N."/>
            <person name="Fluegel L."/>
            <person name="Davis C.M."/>
            <person name="Simpson J.R."/>
            <person name="Lauterbach L."/>
            <person name="Steele A.D."/>
            <person name="Gui C."/>
            <person name="Meng S."/>
            <person name="Li G."/>
            <person name="Viehrig K."/>
            <person name="Ye F."/>
            <person name="Su P."/>
            <person name="Kiefer A.F."/>
            <person name="Nichols A."/>
            <person name="Cepeda A.J."/>
            <person name="Yan W."/>
            <person name="Fan B."/>
            <person name="Jiang Y."/>
            <person name="Adhikari A."/>
            <person name="Zheng C.-J."/>
            <person name="Schuster L."/>
            <person name="Cowan T.M."/>
            <person name="Smanski M.J."/>
            <person name="Chevrette M.G."/>
            <person name="De Carvalho L.P.S."/>
            <person name="Shen B."/>
        </authorList>
    </citation>
    <scope>NUCLEOTIDE SEQUENCE [LARGE SCALE GENOMIC DNA]</scope>
    <source>
        <strain evidence="1 2">NPDC078403</strain>
    </source>
</reference>
<comment type="caution">
    <text evidence="1">The sequence shown here is derived from an EMBL/GenBank/DDBJ whole genome shotgun (WGS) entry which is preliminary data.</text>
</comment>
<dbReference type="RefSeq" id="WP_182719672.1">
    <property type="nucleotide sequence ID" value="NZ_JBJDOT010000046.1"/>
</dbReference>
<evidence type="ECO:0000313" key="2">
    <source>
        <dbReference type="Proteomes" id="UP001620262"/>
    </source>
</evidence>
<keyword evidence="2" id="KW-1185">Reference proteome</keyword>
<organism evidence="1 2">
    <name type="scientific">Pseudoalteromonas rhizosphaerae</name>
    <dbReference type="NCBI Taxonomy" id="2518973"/>
    <lineage>
        <taxon>Bacteria</taxon>
        <taxon>Pseudomonadati</taxon>
        <taxon>Pseudomonadota</taxon>
        <taxon>Gammaproteobacteria</taxon>
        <taxon>Alteromonadales</taxon>
        <taxon>Pseudoalteromonadaceae</taxon>
        <taxon>Pseudoalteromonas</taxon>
    </lineage>
</organism>
<evidence type="ECO:0000313" key="1">
    <source>
        <dbReference type="EMBL" id="MFK3866419.1"/>
    </source>
</evidence>
<sequence length="68" mass="8130">MDDDIQFFKDKLINGDVDRFELLDFIEYVRSYGLTYEVFTIARQMYKDDMDQQETAGLLSMQAMSWDL</sequence>
<name>A0ABW8L5S9_9GAMM</name>
<accession>A0ABW8L5S9</accession>
<proteinExistence type="predicted"/>